<gene>
    <name evidence="2" type="ORF">I8J31_04520</name>
</gene>
<feature type="compositionally biased region" description="Basic and acidic residues" evidence="1">
    <location>
        <begin position="138"/>
        <end position="147"/>
    </location>
</feature>
<feature type="region of interest" description="Disordered" evidence="1">
    <location>
        <begin position="130"/>
        <end position="152"/>
    </location>
</feature>
<proteinExistence type="predicted"/>
<organism evidence="2 3">
    <name type="scientific">Marinomonas transparens</name>
    <dbReference type="NCBI Taxonomy" id="2795388"/>
    <lineage>
        <taxon>Bacteria</taxon>
        <taxon>Pseudomonadati</taxon>
        <taxon>Pseudomonadota</taxon>
        <taxon>Gammaproteobacteria</taxon>
        <taxon>Oceanospirillales</taxon>
        <taxon>Oceanospirillaceae</taxon>
        <taxon>Marinomonas</taxon>
    </lineage>
</organism>
<feature type="compositionally biased region" description="Polar residues" evidence="1">
    <location>
        <begin position="220"/>
        <end position="234"/>
    </location>
</feature>
<evidence type="ECO:0000313" key="2">
    <source>
        <dbReference type="EMBL" id="MBJ7536940.1"/>
    </source>
</evidence>
<dbReference type="SUPFAM" id="SSF69255">
    <property type="entry name" value="gp5 N-terminal domain-like"/>
    <property type="match status" value="1"/>
</dbReference>
<dbReference type="Proteomes" id="UP000628710">
    <property type="component" value="Unassembled WGS sequence"/>
</dbReference>
<comment type="caution">
    <text evidence="2">The sequence shown here is derived from an EMBL/GenBank/DDBJ whole genome shotgun (WGS) entry which is preliminary data.</text>
</comment>
<keyword evidence="3" id="KW-1185">Reference proteome</keyword>
<evidence type="ECO:0000256" key="1">
    <source>
        <dbReference type="SAM" id="MobiDB-lite"/>
    </source>
</evidence>
<dbReference type="EMBL" id="JAEMNX010000003">
    <property type="protein sequence ID" value="MBJ7536940.1"/>
    <property type="molecule type" value="Genomic_DNA"/>
</dbReference>
<reference evidence="2" key="1">
    <citation type="submission" date="2020-12" db="EMBL/GenBank/DDBJ databases">
        <title>Marinomonas arctica sp. nov., a psychrotolerant bacterium isolated from the Arctic.</title>
        <authorList>
            <person name="Zhang Y."/>
        </authorList>
    </citation>
    <scope>NUCLEOTIDE SEQUENCE</scope>
    <source>
        <strain evidence="2">C1424</strain>
    </source>
</reference>
<sequence length="246" mass="27236">MEKMIERVLMRKYPELKSGWHLPMWAKVTDILTPLAGEKVTEEVPVYSVSVQLLKANGAEDKDIPVMEDVLLPVSAGGEQRGFWSKPSVGTMVEIAFAYGSPAHPFIRSILPHGLKLPNMAETDQRWQQSEKAYTQVSKDDEWETKGKNSTTEIEEDLRFKAGQLSEIIANKHHTGDDSTNIYGLLHDLMNTVADLAKIAGTHNHSYTWTDPSGAGATSPPMQTSSYTQKSAEATEQAGKLQPLLK</sequence>
<name>A0A934JIZ0_9GAMM</name>
<dbReference type="RefSeq" id="WP_199467120.1">
    <property type="nucleotide sequence ID" value="NZ_JAEMNX010000003.1"/>
</dbReference>
<dbReference type="AlphaFoldDB" id="A0A934JIZ0"/>
<accession>A0A934JIZ0</accession>
<evidence type="ECO:0000313" key="3">
    <source>
        <dbReference type="Proteomes" id="UP000628710"/>
    </source>
</evidence>
<protein>
    <submittedName>
        <fullName evidence="2">Uncharacterized protein</fullName>
    </submittedName>
</protein>
<feature type="region of interest" description="Disordered" evidence="1">
    <location>
        <begin position="207"/>
        <end position="246"/>
    </location>
</feature>